<keyword evidence="1" id="KW-0614">Plasmid</keyword>
<dbReference type="EMBL" id="CR377818">
    <property type="protein sequence ID" value="CAG17961.1"/>
    <property type="molecule type" value="Genomic_DNA"/>
</dbReference>
<dbReference type="AlphaFoldDB" id="Q6LWB6"/>
<dbReference type="KEGG" id="ppr:PBPRC0023"/>
<dbReference type="HOGENOM" id="CLU_1957517_0_0_6"/>
<sequence length="128" mass="14558">MTEKVVMTKSKRVQVYIEDSELLKTLDLYMKQNPDKSQSEACGDLMAIGARVWKHSQEDDGEQLTVMDMLEKLLRSSYSTQAFLHLSGNKNIKKVDDDNSEAFELKSIIEKANAISKDKVDELLGKEE</sequence>
<gene>
    <name evidence="1" type="ordered locus">PBPRC0023</name>
</gene>
<keyword evidence="2" id="KW-1185">Reference proteome</keyword>
<geneLocation type="plasmid" evidence="1 2">
    <name>pPBPR1</name>
</geneLocation>
<accession>Q6LWB6</accession>
<reference evidence="2" key="1">
    <citation type="journal article" date="2005" name="Science">
        <title>Life at depth: Photobacterium profundum genome sequence and expression analysis.</title>
        <authorList>
            <person name="Vezzi A."/>
            <person name="Campanaro S."/>
            <person name="D'Angelo M."/>
            <person name="Simonato F."/>
            <person name="Vitulo N."/>
            <person name="Lauro F.M."/>
            <person name="Cestaro A."/>
            <person name="Malacrida G."/>
            <person name="Simionati B."/>
            <person name="Cannata N."/>
            <person name="Romualdi C."/>
            <person name="Bartlett D.H."/>
            <person name="Valle G."/>
        </authorList>
    </citation>
    <scope>NUCLEOTIDE SEQUENCE [LARGE SCALE GENOMIC DNA]</scope>
    <source>
        <strain evidence="2">ATCC BAA-1253 / SS9</strain>
    </source>
</reference>
<organism evidence="1 2">
    <name type="scientific">Photobacterium profundum (strain SS9)</name>
    <dbReference type="NCBI Taxonomy" id="298386"/>
    <lineage>
        <taxon>Bacteria</taxon>
        <taxon>Pseudomonadati</taxon>
        <taxon>Pseudomonadota</taxon>
        <taxon>Gammaproteobacteria</taxon>
        <taxon>Vibrionales</taxon>
        <taxon>Vibrionaceae</taxon>
        <taxon>Photobacterium</taxon>
    </lineage>
</organism>
<protein>
    <submittedName>
        <fullName evidence="1">Uncharacterized protein</fullName>
    </submittedName>
</protein>
<evidence type="ECO:0000313" key="2">
    <source>
        <dbReference type="Proteomes" id="UP000000593"/>
    </source>
</evidence>
<proteinExistence type="predicted"/>
<evidence type="ECO:0000313" key="1">
    <source>
        <dbReference type="EMBL" id="CAG17961.1"/>
    </source>
</evidence>
<dbReference type="Proteomes" id="UP000000593">
    <property type="component" value="Plasmid pPBPR1"/>
</dbReference>
<name>Q6LWB6_PHOPR</name>